<evidence type="ECO:0000256" key="1">
    <source>
        <dbReference type="SAM" id="MobiDB-lite"/>
    </source>
</evidence>
<feature type="region of interest" description="Disordered" evidence="1">
    <location>
        <begin position="1"/>
        <end position="82"/>
    </location>
</feature>
<proteinExistence type="predicted"/>
<keyword evidence="3" id="KW-1185">Reference proteome</keyword>
<dbReference type="Proteomes" id="UP000728032">
    <property type="component" value="Unassembled WGS sequence"/>
</dbReference>
<feature type="compositionally biased region" description="Pro residues" evidence="1">
    <location>
        <begin position="1"/>
        <end position="10"/>
    </location>
</feature>
<name>A0A7R9LD46_9ACAR</name>
<sequence>MMSSGPPPKPQRSFTARTALPPAAQNITSPSMVGPQYHQNRPLPDRPYSVAGHYPSPDMGRNYAQDFSGYLSSPERRMPHENQTHVRASFSGYPSSMQYPEDPYGIYGMRSGAEYPGYKHNF</sequence>
<evidence type="ECO:0000313" key="2">
    <source>
        <dbReference type="EMBL" id="CAD7639475.1"/>
    </source>
</evidence>
<gene>
    <name evidence="2" type="ORF">ONB1V03_LOCUS2001</name>
</gene>
<organism evidence="2">
    <name type="scientific">Oppiella nova</name>
    <dbReference type="NCBI Taxonomy" id="334625"/>
    <lineage>
        <taxon>Eukaryota</taxon>
        <taxon>Metazoa</taxon>
        <taxon>Ecdysozoa</taxon>
        <taxon>Arthropoda</taxon>
        <taxon>Chelicerata</taxon>
        <taxon>Arachnida</taxon>
        <taxon>Acari</taxon>
        <taxon>Acariformes</taxon>
        <taxon>Sarcoptiformes</taxon>
        <taxon>Oribatida</taxon>
        <taxon>Brachypylina</taxon>
        <taxon>Oppioidea</taxon>
        <taxon>Oppiidae</taxon>
        <taxon>Oppiella</taxon>
    </lineage>
</organism>
<evidence type="ECO:0000313" key="3">
    <source>
        <dbReference type="Proteomes" id="UP000728032"/>
    </source>
</evidence>
<dbReference type="EMBL" id="CAJPVJ010000422">
    <property type="protein sequence ID" value="CAG2162408.1"/>
    <property type="molecule type" value="Genomic_DNA"/>
</dbReference>
<dbReference type="OrthoDB" id="6022652at2759"/>
<dbReference type="AlphaFoldDB" id="A0A7R9LD46"/>
<protein>
    <submittedName>
        <fullName evidence="2">Uncharacterized protein</fullName>
    </submittedName>
</protein>
<accession>A0A7R9LD46</accession>
<dbReference type="EMBL" id="OC915247">
    <property type="protein sequence ID" value="CAD7639475.1"/>
    <property type="molecule type" value="Genomic_DNA"/>
</dbReference>
<reference evidence="2" key="1">
    <citation type="submission" date="2020-11" db="EMBL/GenBank/DDBJ databases">
        <authorList>
            <person name="Tran Van P."/>
        </authorList>
    </citation>
    <scope>NUCLEOTIDE SEQUENCE</scope>
</reference>